<dbReference type="RefSeq" id="WP_120195907.1">
    <property type="nucleotide sequence ID" value="NZ_MCIA01000007.1"/>
</dbReference>
<dbReference type="Gene3D" id="1.20.1250.20">
    <property type="entry name" value="MFS general substrate transporter like domains"/>
    <property type="match status" value="1"/>
</dbReference>
<dbReference type="SUPFAM" id="SSF103473">
    <property type="entry name" value="MFS general substrate transporter"/>
    <property type="match status" value="1"/>
</dbReference>
<feature type="transmembrane region" description="Helical" evidence="7">
    <location>
        <begin position="43"/>
        <end position="68"/>
    </location>
</feature>
<keyword evidence="3" id="KW-1003">Cell membrane</keyword>
<feature type="transmembrane region" description="Helical" evidence="7">
    <location>
        <begin position="220"/>
        <end position="241"/>
    </location>
</feature>
<feature type="transmembrane region" description="Helical" evidence="7">
    <location>
        <begin position="75"/>
        <end position="96"/>
    </location>
</feature>
<accession>A0A419T6Y8</accession>
<feature type="transmembrane region" description="Helical" evidence="7">
    <location>
        <begin position="102"/>
        <end position="119"/>
    </location>
</feature>
<keyword evidence="5 7" id="KW-1133">Transmembrane helix</keyword>
<dbReference type="AlphaFoldDB" id="A0A419T6Y8"/>
<dbReference type="OrthoDB" id="9763297at2"/>
<feature type="transmembrane region" description="Helical" evidence="7">
    <location>
        <begin position="167"/>
        <end position="188"/>
    </location>
</feature>
<dbReference type="CDD" id="cd06173">
    <property type="entry name" value="MFS_MefA_like"/>
    <property type="match status" value="1"/>
</dbReference>
<reference evidence="8 9" key="1">
    <citation type="submission" date="2016-08" db="EMBL/GenBank/DDBJ databases">
        <title>A new outlook on sporulation: Clostridium algidixylanolyticum.</title>
        <authorList>
            <person name="Poppleton D.I."/>
            <person name="Gribaldo S."/>
        </authorList>
    </citation>
    <scope>NUCLEOTIDE SEQUENCE [LARGE SCALE GENOMIC DNA]</scope>
    <source>
        <strain evidence="8 9">SPL73</strain>
    </source>
</reference>
<sequence length="438" mass="46843">MNHKEKAFQKFLLLWVGDLISSIGGGLTAFGIGVYVYQKTGMASHVALVTLLSFLPTLLLGAPAGVLADRYDRRLIMILGDGLSALGPLFILFCLLNNDVQLWQIYVGVTISSIFFSLLEPAYRATITDMLTGDQYTKASGLAQAAGSAKYLISPVIAGFLLKYFDINLLLVIDICTFFVTMGTTLVVRKGLASKKKTTSTAFLTDFKEGFDALSKNKGVMTLIFMTTFITLCLGYIQTLASPMILSFSNTTTLGVVQALMASGMLVSSILLGVVPIKRGYVKVLCFSLFGSGVFMALFGMKENLTFITLAGILFFSMLPFANTSIDYLLRTNINNELQGRVWGLVGLISQLGYIFAYATSGVLADYVFTPLLLEGGGLSGSVGRILGTGQGRGAGFLILIAGGLLCIVSIALYRMKSVQTLESGGDLCLDGSSGMTS</sequence>
<dbReference type="GO" id="GO:0022857">
    <property type="term" value="F:transmembrane transporter activity"/>
    <property type="evidence" value="ECO:0007669"/>
    <property type="project" value="InterPro"/>
</dbReference>
<dbReference type="GO" id="GO:0005886">
    <property type="term" value="C:plasma membrane"/>
    <property type="evidence" value="ECO:0007669"/>
    <property type="project" value="UniProtKB-SubCell"/>
</dbReference>
<evidence type="ECO:0000256" key="3">
    <source>
        <dbReference type="ARBA" id="ARBA00022475"/>
    </source>
</evidence>
<evidence type="ECO:0000313" key="8">
    <source>
        <dbReference type="EMBL" id="RKD33320.1"/>
    </source>
</evidence>
<evidence type="ECO:0000256" key="7">
    <source>
        <dbReference type="SAM" id="Phobius"/>
    </source>
</evidence>
<evidence type="ECO:0000256" key="2">
    <source>
        <dbReference type="ARBA" id="ARBA00022448"/>
    </source>
</evidence>
<feature type="transmembrane region" description="Helical" evidence="7">
    <location>
        <begin position="395"/>
        <end position="414"/>
    </location>
</feature>
<feature type="transmembrane region" description="Helical" evidence="7">
    <location>
        <begin position="307"/>
        <end position="330"/>
    </location>
</feature>
<evidence type="ECO:0000313" key="9">
    <source>
        <dbReference type="Proteomes" id="UP000284277"/>
    </source>
</evidence>
<comment type="subcellular location">
    <subcellularLocation>
        <location evidence="1">Cell membrane</location>
        <topology evidence="1">Multi-pass membrane protein</topology>
    </subcellularLocation>
</comment>
<dbReference type="PANTHER" id="PTHR43266">
    <property type="entry name" value="MACROLIDE-EFFLUX PROTEIN"/>
    <property type="match status" value="1"/>
</dbReference>
<evidence type="ECO:0000256" key="6">
    <source>
        <dbReference type="ARBA" id="ARBA00023136"/>
    </source>
</evidence>
<dbReference type="InterPro" id="IPR036259">
    <property type="entry name" value="MFS_trans_sf"/>
</dbReference>
<dbReference type="PANTHER" id="PTHR43266:SF2">
    <property type="entry name" value="MAJOR FACILITATOR SUPERFAMILY (MFS) PROFILE DOMAIN-CONTAINING PROTEIN"/>
    <property type="match status" value="1"/>
</dbReference>
<feature type="transmembrane region" description="Helical" evidence="7">
    <location>
        <begin position="253"/>
        <end position="274"/>
    </location>
</feature>
<dbReference type="EMBL" id="MCIA01000007">
    <property type="protein sequence ID" value="RKD33320.1"/>
    <property type="molecule type" value="Genomic_DNA"/>
</dbReference>
<dbReference type="Pfam" id="PF07690">
    <property type="entry name" value="MFS_1"/>
    <property type="match status" value="1"/>
</dbReference>
<keyword evidence="6 7" id="KW-0472">Membrane</keyword>
<feature type="transmembrane region" description="Helical" evidence="7">
    <location>
        <begin position="342"/>
        <end position="365"/>
    </location>
</feature>
<feature type="transmembrane region" description="Helical" evidence="7">
    <location>
        <begin position="281"/>
        <end position="301"/>
    </location>
</feature>
<feature type="transmembrane region" description="Helical" evidence="7">
    <location>
        <begin position="140"/>
        <end position="161"/>
    </location>
</feature>
<proteinExistence type="predicted"/>
<evidence type="ECO:0000256" key="5">
    <source>
        <dbReference type="ARBA" id="ARBA00022989"/>
    </source>
</evidence>
<gene>
    <name evidence="8" type="ORF">BET01_14965</name>
</gene>
<keyword evidence="4 7" id="KW-0812">Transmembrane</keyword>
<dbReference type="InterPro" id="IPR011701">
    <property type="entry name" value="MFS"/>
</dbReference>
<organism evidence="8 9">
    <name type="scientific">Lacrimispora algidixylanolytica</name>
    <dbReference type="NCBI Taxonomy" id="94868"/>
    <lineage>
        <taxon>Bacteria</taxon>
        <taxon>Bacillati</taxon>
        <taxon>Bacillota</taxon>
        <taxon>Clostridia</taxon>
        <taxon>Lachnospirales</taxon>
        <taxon>Lachnospiraceae</taxon>
        <taxon>Lacrimispora</taxon>
    </lineage>
</organism>
<keyword evidence="9" id="KW-1185">Reference proteome</keyword>
<keyword evidence="2" id="KW-0813">Transport</keyword>
<name>A0A419T6Y8_9FIRM</name>
<evidence type="ECO:0000256" key="4">
    <source>
        <dbReference type="ARBA" id="ARBA00022692"/>
    </source>
</evidence>
<comment type="caution">
    <text evidence="8">The sequence shown here is derived from an EMBL/GenBank/DDBJ whole genome shotgun (WGS) entry which is preliminary data.</text>
</comment>
<dbReference type="Proteomes" id="UP000284277">
    <property type="component" value="Unassembled WGS sequence"/>
</dbReference>
<feature type="transmembrane region" description="Helical" evidence="7">
    <location>
        <begin position="12"/>
        <end position="37"/>
    </location>
</feature>
<evidence type="ECO:0000256" key="1">
    <source>
        <dbReference type="ARBA" id="ARBA00004651"/>
    </source>
</evidence>
<protein>
    <submittedName>
        <fullName evidence="8">Macrolide transporter</fullName>
    </submittedName>
</protein>